<evidence type="ECO:0000313" key="2">
    <source>
        <dbReference type="Proteomes" id="UP000236291"/>
    </source>
</evidence>
<name>A0A2K3LNG7_TRIPR</name>
<reference evidence="1 2" key="2">
    <citation type="journal article" date="2017" name="Front. Plant Sci.">
        <title>Gene Classification and Mining of Molecular Markers Useful in Red Clover (Trifolium pratense) Breeding.</title>
        <authorList>
            <person name="Istvanek J."/>
            <person name="Dluhosova J."/>
            <person name="Dluhos P."/>
            <person name="Patkova L."/>
            <person name="Nedelnik J."/>
            <person name="Repkova J."/>
        </authorList>
    </citation>
    <scope>NUCLEOTIDE SEQUENCE [LARGE SCALE GENOMIC DNA]</scope>
    <source>
        <strain evidence="2">cv. Tatra</strain>
        <tissue evidence="1">Young leaves</tissue>
    </source>
</reference>
<dbReference type="EMBL" id="ASHM01037219">
    <property type="protein sequence ID" value="PNX80081.1"/>
    <property type="molecule type" value="Genomic_DNA"/>
</dbReference>
<sequence length="52" mass="6154">MEKHLYKQNDILDAIDPTMFPERSFQALLSRMSLLKREKKKHVKVGKTVVVR</sequence>
<proteinExistence type="predicted"/>
<dbReference type="AlphaFoldDB" id="A0A2K3LNG7"/>
<reference evidence="1 2" key="1">
    <citation type="journal article" date="2014" name="Am. J. Bot.">
        <title>Genome assembly and annotation for red clover (Trifolium pratense; Fabaceae).</title>
        <authorList>
            <person name="Istvanek J."/>
            <person name="Jaros M."/>
            <person name="Krenek A."/>
            <person name="Repkova J."/>
        </authorList>
    </citation>
    <scope>NUCLEOTIDE SEQUENCE [LARGE SCALE GENOMIC DNA]</scope>
    <source>
        <strain evidence="2">cv. Tatra</strain>
        <tissue evidence="1">Young leaves</tissue>
    </source>
</reference>
<protein>
    <submittedName>
        <fullName evidence="1">Uncharacterized protein</fullName>
    </submittedName>
</protein>
<feature type="non-terminal residue" evidence="1">
    <location>
        <position position="52"/>
    </location>
</feature>
<evidence type="ECO:0000313" key="1">
    <source>
        <dbReference type="EMBL" id="PNX80081.1"/>
    </source>
</evidence>
<gene>
    <name evidence="1" type="ORF">L195_g036076</name>
</gene>
<dbReference type="Proteomes" id="UP000236291">
    <property type="component" value="Unassembled WGS sequence"/>
</dbReference>
<accession>A0A2K3LNG7</accession>
<organism evidence="1 2">
    <name type="scientific">Trifolium pratense</name>
    <name type="common">Red clover</name>
    <dbReference type="NCBI Taxonomy" id="57577"/>
    <lineage>
        <taxon>Eukaryota</taxon>
        <taxon>Viridiplantae</taxon>
        <taxon>Streptophyta</taxon>
        <taxon>Embryophyta</taxon>
        <taxon>Tracheophyta</taxon>
        <taxon>Spermatophyta</taxon>
        <taxon>Magnoliopsida</taxon>
        <taxon>eudicotyledons</taxon>
        <taxon>Gunneridae</taxon>
        <taxon>Pentapetalae</taxon>
        <taxon>rosids</taxon>
        <taxon>fabids</taxon>
        <taxon>Fabales</taxon>
        <taxon>Fabaceae</taxon>
        <taxon>Papilionoideae</taxon>
        <taxon>50 kb inversion clade</taxon>
        <taxon>NPAAA clade</taxon>
        <taxon>Hologalegina</taxon>
        <taxon>IRL clade</taxon>
        <taxon>Trifolieae</taxon>
        <taxon>Trifolium</taxon>
    </lineage>
</organism>
<comment type="caution">
    <text evidence="1">The sequence shown here is derived from an EMBL/GenBank/DDBJ whole genome shotgun (WGS) entry which is preliminary data.</text>
</comment>